<dbReference type="PANTHER" id="PTHR11574">
    <property type="entry name" value="KIT LIGAND"/>
    <property type="match status" value="1"/>
</dbReference>
<evidence type="ECO:0000256" key="21">
    <source>
        <dbReference type="ARBA" id="ARBA00030364"/>
    </source>
</evidence>
<dbReference type="EMBL" id="KV922770">
    <property type="protein sequence ID" value="PIN88291.1"/>
    <property type="molecule type" value="Genomic_DNA"/>
</dbReference>
<reference evidence="26" key="1">
    <citation type="journal article" date="2017" name="Nat. Commun.">
        <title>The North American bullfrog draft genome provides insight into hormonal regulation of long noncoding RNA.</title>
        <authorList>
            <person name="Hammond S.A."/>
            <person name="Warren R.L."/>
            <person name="Vandervalk B.P."/>
            <person name="Kucuk E."/>
            <person name="Khan H."/>
            <person name="Gibb E.A."/>
            <person name="Pandoh P."/>
            <person name="Kirk H."/>
            <person name="Zhao Y."/>
            <person name="Jones M."/>
            <person name="Mungall A.J."/>
            <person name="Coope R."/>
            <person name="Pleasance S."/>
            <person name="Moore R.A."/>
            <person name="Holt R.A."/>
            <person name="Round J.M."/>
            <person name="Ohora S."/>
            <person name="Walle B.V."/>
            <person name="Veldhoen N."/>
            <person name="Helbing C.C."/>
            <person name="Birol I."/>
        </authorList>
    </citation>
    <scope>NUCLEOTIDE SEQUENCE [LARGE SCALE GENOMIC DNA]</scope>
</reference>
<accession>A0A2G9NB23</accession>
<evidence type="ECO:0000256" key="18">
    <source>
        <dbReference type="ARBA" id="ARBA00023180"/>
    </source>
</evidence>
<evidence type="ECO:0000256" key="19">
    <source>
        <dbReference type="ARBA" id="ARBA00023212"/>
    </source>
</evidence>
<dbReference type="Proteomes" id="UP000228934">
    <property type="component" value="Unassembled WGS sequence"/>
</dbReference>
<dbReference type="GO" id="GO:0030175">
    <property type="term" value="C:filopodium"/>
    <property type="evidence" value="ECO:0007669"/>
    <property type="project" value="UniProtKB-SubCell"/>
</dbReference>
<keyword evidence="16 24" id="KW-0472">Membrane</keyword>
<dbReference type="OrthoDB" id="8445223at2759"/>
<evidence type="ECO:0000256" key="16">
    <source>
        <dbReference type="ARBA" id="ARBA00023136"/>
    </source>
</evidence>
<dbReference type="InterPro" id="IPR003452">
    <property type="entry name" value="SCF"/>
</dbReference>
<dbReference type="GO" id="GO:0008284">
    <property type="term" value="P:positive regulation of cell population proliferation"/>
    <property type="evidence" value="ECO:0007669"/>
    <property type="project" value="TreeGrafter"/>
</dbReference>
<dbReference type="GO" id="GO:0008083">
    <property type="term" value="F:growth factor activity"/>
    <property type="evidence" value="ECO:0007669"/>
    <property type="project" value="UniProtKB-KW"/>
</dbReference>
<evidence type="ECO:0000256" key="22">
    <source>
        <dbReference type="ARBA" id="ARBA00032898"/>
    </source>
</evidence>
<evidence type="ECO:0000256" key="1">
    <source>
        <dbReference type="ARBA" id="ARBA00004245"/>
    </source>
</evidence>
<evidence type="ECO:0000256" key="5">
    <source>
        <dbReference type="ARBA" id="ARBA00004613"/>
    </source>
</evidence>
<keyword evidence="18" id="KW-0325">Glycoprotein</keyword>
<evidence type="ECO:0000256" key="9">
    <source>
        <dbReference type="ARBA" id="ARBA00022490"/>
    </source>
</evidence>
<protein>
    <recommendedName>
        <fullName evidence="7">Kit ligand</fullName>
    </recommendedName>
    <alternativeName>
        <fullName evidence="21">Mast cell growth factor</fullName>
    </alternativeName>
    <alternativeName>
        <fullName evidence="23">Stem cell factor</fullName>
    </alternativeName>
    <alternativeName>
        <fullName evidence="22">c-Kit ligand</fullName>
    </alternativeName>
</protein>
<evidence type="ECO:0000256" key="8">
    <source>
        <dbReference type="ARBA" id="ARBA00022475"/>
    </source>
</evidence>
<evidence type="ECO:0000256" key="6">
    <source>
        <dbReference type="ARBA" id="ARBA00010419"/>
    </source>
</evidence>
<dbReference type="GO" id="GO:0005886">
    <property type="term" value="C:plasma membrane"/>
    <property type="evidence" value="ECO:0007669"/>
    <property type="project" value="UniProtKB-SubCell"/>
</dbReference>
<dbReference type="GO" id="GO:0030027">
    <property type="term" value="C:lamellipodium"/>
    <property type="evidence" value="ECO:0007669"/>
    <property type="project" value="UniProtKB-SubCell"/>
</dbReference>
<organism evidence="25 26">
    <name type="scientific">Aquarana catesbeiana</name>
    <name type="common">American bullfrog</name>
    <name type="synonym">Rana catesbeiana</name>
    <dbReference type="NCBI Taxonomy" id="8400"/>
    <lineage>
        <taxon>Eukaryota</taxon>
        <taxon>Metazoa</taxon>
        <taxon>Chordata</taxon>
        <taxon>Craniata</taxon>
        <taxon>Vertebrata</taxon>
        <taxon>Euteleostomi</taxon>
        <taxon>Amphibia</taxon>
        <taxon>Batrachia</taxon>
        <taxon>Anura</taxon>
        <taxon>Neobatrachia</taxon>
        <taxon>Ranoidea</taxon>
        <taxon>Ranidae</taxon>
        <taxon>Aquarana</taxon>
    </lineage>
</organism>
<keyword evidence="8" id="KW-1003">Cell membrane</keyword>
<evidence type="ECO:0000256" key="7">
    <source>
        <dbReference type="ARBA" id="ARBA00017304"/>
    </source>
</evidence>
<gene>
    <name evidence="25" type="ORF">AB205_0145050</name>
</gene>
<dbReference type="Gene3D" id="1.20.1250.10">
    <property type="match status" value="1"/>
</dbReference>
<keyword evidence="17" id="KW-1015">Disulfide bond</keyword>
<comment type="similarity">
    <text evidence="6">Belongs to the SCF family.</text>
</comment>
<evidence type="ECO:0000256" key="23">
    <source>
        <dbReference type="ARBA" id="ARBA00033123"/>
    </source>
</evidence>
<keyword evidence="14 24" id="KW-1133">Transmembrane helix</keyword>
<dbReference type="GO" id="GO:0007155">
    <property type="term" value="P:cell adhesion"/>
    <property type="evidence" value="ECO:0007669"/>
    <property type="project" value="UniProtKB-KW"/>
</dbReference>
<keyword evidence="20" id="KW-0966">Cell projection</keyword>
<keyword evidence="11 24" id="KW-0812">Transmembrane</keyword>
<proteinExistence type="inferred from homology"/>
<evidence type="ECO:0000256" key="14">
    <source>
        <dbReference type="ARBA" id="ARBA00022989"/>
    </source>
</evidence>
<dbReference type="GO" id="GO:0005125">
    <property type="term" value="F:cytokine activity"/>
    <property type="evidence" value="ECO:0007669"/>
    <property type="project" value="TreeGrafter"/>
</dbReference>
<evidence type="ECO:0000256" key="11">
    <source>
        <dbReference type="ARBA" id="ARBA00022692"/>
    </source>
</evidence>
<evidence type="ECO:0000256" key="24">
    <source>
        <dbReference type="SAM" id="Phobius"/>
    </source>
</evidence>
<keyword evidence="15" id="KW-0339">Growth factor</keyword>
<evidence type="ECO:0000256" key="17">
    <source>
        <dbReference type="ARBA" id="ARBA00023157"/>
    </source>
</evidence>
<keyword evidence="9" id="KW-0963">Cytoplasm</keyword>
<dbReference type="Pfam" id="PF02404">
    <property type="entry name" value="SCF"/>
    <property type="match status" value="1"/>
</dbReference>
<evidence type="ECO:0000256" key="3">
    <source>
        <dbReference type="ARBA" id="ARBA00004486"/>
    </source>
</evidence>
<keyword evidence="10" id="KW-0964">Secreted</keyword>
<dbReference type="PANTHER" id="PTHR11574:SF0">
    <property type="entry name" value="KIT LIGAND"/>
    <property type="match status" value="1"/>
</dbReference>
<evidence type="ECO:0000313" key="25">
    <source>
        <dbReference type="EMBL" id="PIN88291.1"/>
    </source>
</evidence>
<evidence type="ECO:0000256" key="13">
    <source>
        <dbReference type="ARBA" id="ARBA00022889"/>
    </source>
</evidence>
<evidence type="ECO:0000256" key="12">
    <source>
        <dbReference type="ARBA" id="ARBA00022729"/>
    </source>
</evidence>
<evidence type="ECO:0000256" key="2">
    <source>
        <dbReference type="ARBA" id="ARBA00004251"/>
    </source>
</evidence>
<dbReference type="GO" id="GO:0005173">
    <property type="term" value="F:stem cell factor receptor binding"/>
    <property type="evidence" value="ECO:0007669"/>
    <property type="project" value="InterPro"/>
</dbReference>
<evidence type="ECO:0000256" key="15">
    <source>
        <dbReference type="ARBA" id="ARBA00023030"/>
    </source>
</evidence>
<evidence type="ECO:0000256" key="20">
    <source>
        <dbReference type="ARBA" id="ARBA00023273"/>
    </source>
</evidence>
<name>A0A2G9NB23_AQUCT</name>
<dbReference type="SUPFAM" id="SSF47266">
    <property type="entry name" value="4-helical cytokines"/>
    <property type="match status" value="1"/>
</dbReference>
<feature type="transmembrane region" description="Helical" evidence="24">
    <location>
        <begin position="136"/>
        <end position="158"/>
    </location>
</feature>
<keyword evidence="12" id="KW-0732">Signal</keyword>
<dbReference type="GO" id="GO:0005856">
    <property type="term" value="C:cytoskeleton"/>
    <property type="evidence" value="ECO:0007669"/>
    <property type="project" value="UniProtKB-SubCell"/>
</dbReference>
<keyword evidence="26" id="KW-1185">Reference proteome</keyword>
<evidence type="ECO:0000313" key="26">
    <source>
        <dbReference type="Proteomes" id="UP000228934"/>
    </source>
</evidence>
<keyword evidence="19" id="KW-0206">Cytoskeleton</keyword>
<dbReference type="InterPro" id="IPR009079">
    <property type="entry name" value="4_helix_cytokine-like_core"/>
</dbReference>
<sequence length="208" mass="23484">MVYEMSAQLTELSSKLSNTSDNYHMIDRLSLIFREIRTCIQSSKEQDFVQEYLENVSKEMLSPRIFFNLVTETISVFQEVNNTHFDDTCMVPTSDPMAGDSVTKGSIQYASSKLRNGSKSGHTEKTEVSSSSSLPWTSIASIAMACTVAGFFLGVMCWKLKHQRRANNEHATSDSERSFNNLDIISAISSGTPMFTFYLEQLKRLFYS</sequence>
<dbReference type="AlphaFoldDB" id="A0A2G9NB23"/>
<dbReference type="GO" id="GO:0005576">
    <property type="term" value="C:extracellular region"/>
    <property type="evidence" value="ECO:0007669"/>
    <property type="project" value="UniProtKB-SubCell"/>
</dbReference>
<evidence type="ECO:0000256" key="10">
    <source>
        <dbReference type="ARBA" id="ARBA00022525"/>
    </source>
</evidence>
<comment type="subcellular location">
    <subcellularLocation>
        <location evidence="2">Cell membrane</location>
        <topology evidence="2">Single-pass type I membrane protein</topology>
    </subcellularLocation>
    <subcellularLocation>
        <location evidence="3">Cell projection</location>
        <location evidence="3">Filopodium</location>
    </subcellularLocation>
    <subcellularLocation>
        <location evidence="4">Cell projection</location>
        <location evidence="4">Lamellipodium</location>
    </subcellularLocation>
    <subcellularLocation>
        <location evidence="1">Cytoplasm</location>
        <location evidence="1">Cytoskeleton</location>
    </subcellularLocation>
    <subcellularLocation>
        <location evidence="5">Secreted</location>
    </subcellularLocation>
</comment>
<evidence type="ECO:0000256" key="4">
    <source>
        <dbReference type="ARBA" id="ARBA00004510"/>
    </source>
</evidence>
<keyword evidence="13" id="KW-0130">Cell adhesion</keyword>